<dbReference type="GO" id="GO:0007129">
    <property type="term" value="P:homologous chromosome pairing at meiosis"/>
    <property type="evidence" value="ECO:0007669"/>
    <property type="project" value="TreeGrafter"/>
</dbReference>
<proteinExistence type="predicted"/>
<name>A0A2N8UCP7_9BASI</name>
<dbReference type="GO" id="GO:0000795">
    <property type="term" value="C:synaptonemal complex"/>
    <property type="evidence" value="ECO:0007669"/>
    <property type="project" value="InterPro"/>
</dbReference>
<dbReference type="PANTHER" id="PTHR22663:SF17">
    <property type="entry name" value="RING FINGER PROTEIN NARYA-RELATED"/>
    <property type="match status" value="1"/>
</dbReference>
<evidence type="ECO:0000313" key="5">
    <source>
        <dbReference type="Proteomes" id="UP000239563"/>
    </source>
</evidence>
<feature type="compositionally biased region" description="Polar residues" evidence="3">
    <location>
        <begin position="339"/>
        <end position="352"/>
    </location>
</feature>
<dbReference type="Proteomes" id="UP000239563">
    <property type="component" value="Chromosome VI"/>
</dbReference>
<evidence type="ECO:0000256" key="1">
    <source>
        <dbReference type="ARBA" id="ARBA00023254"/>
    </source>
</evidence>
<feature type="region of interest" description="Disordered" evidence="3">
    <location>
        <begin position="185"/>
        <end position="263"/>
    </location>
</feature>
<dbReference type="GO" id="GO:0019789">
    <property type="term" value="F:SUMO transferase activity"/>
    <property type="evidence" value="ECO:0007669"/>
    <property type="project" value="InterPro"/>
</dbReference>
<feature type="region of interest" description="Disordered" evidence="3">
    <location>
        <begin position="318"/>
        <end position="423"/>
    </location>
</feature>
<keyword evidence="2" id="KW-0175">Coiled coil</keyword>
<feature type="coiled-coil region" evidence="2">
    <location>
        <begin position="146"/>
        <end position="180"/>
    </location>
</feature>
<dbReference type="InterPro" id="IPR042123">
    <property type="entry name" value="Zip3/RNF212-like"/>
</dbReference>
<sequence>MASTVSEGTPGFLDHIHCSVCHRNLIASSDDTATVRSGEGALEDPFWMGECYHILCHREINGGQARDHKPLPSEIQAYCPKCSITVYMVQLQLDQFPGPAQRFLQPFETSFSEMVEAYRFQFKHMSDLISHLKGKVFEQKQLLARVKQDLQQAWQWEKDLEEARKENFALRQEIQTLRLQPIKMETGGASGSSAVHRAGDGRTTAERGYLQPPSRGATFQQPRPVSQRPPSQARPALASVQVQRHDCDPQSSRPLTRPSSCASDVFAFKPPPLSFRAIPPTTFATRSPDTEPLRIQPGALPSSRPLLREAHSPLKRLTKPLQNPLQRHSSHGKPPYQPTRPTSRAAAQTNPLQFRRPNLLARTEDQLPHRIPTYPVQSSSAPPSFGQGRAQASAHRRNDIVDDGQAAADDVAMMERGGTMLGD</sequence>
<dbReference type="AlphaFoldDB" id="A0A2N8UCP7"/>
<evidence type="ECO:0000256" key="3">
    <source>
        <dbReference type="SAM" id="MobiDB-lite"/>
    </source>
</evidence>
<dbReference type="PANTHER" id="PTHR22663">
    <property type="entry name" value="RING FINGER PROTEIN NARYA-RELATED"/>
    <property type="match status" value="1"/>
</dbReference>
<evidence type="ECO:0000256" key="2">
    <source>
        <dbReference type="SAM" id="Coils"/>
    </source>
</evidence>
<reference evidence="4 5" key="1">
    <citation type="submission" date="2017-02" db="EMBL/GenBank/DDBJ databases">
        <authorList>
            <person name="Peterson S.W."/>
        </authorList>
    </citation>
    <scope>NUCLEOTIDE SEQUENCE [LARGE SCALE GENOMIC DNA]</scope>
    <source>
        <strain evidence="4 5">SRS1_H2-8</strain>
    </source>
</reference>
<feature type="compositionally biased region" description="Low complexity" evidence="3">
    <location>
        <begin position="220"/>
        <end position="235"/>
    </location>
</feature>
<evidence type="ECO:0000313" key="4">
    <source>
        <dbReference type="EMBL" id="SJX62784.1"/>
    </source>
</evidence>
<dbReference type="GO" id="GO:0016925">
    <property type="term" value="P:protein sumoylation"/>
    <property type="evidence" value="ECO:0007669"/>
    <property type="project" value="TreeGrafter"/>
</dbReference>
<protein>
    <submittedName>
        <fullName evidence="4">Uncharacterized protein</fullName>
    </submittedName>
</protein>
<gene>
    <name evidence="4" type="ORF">SRS1_11051</name>
</gene>
<dbReference type="GO" id="GO:0007131">
    <property type="term" value="P:reciprocal meiotic recombination"/>
    <property type="evidence" value="ECO:0007669"/>
    <property type="project" value="InterPro"/>
</dbReference>
<organism evidence="4 5">
    <name type="scientific">Sporisorium reilianum f. sp. reilianum</name>
    <dbReference type="NCBI Taxonomy" id="72559"/>
    <lineage>
        <taxon>Eukaryota</taxon>
        <taxon>Fungi</taxon>
        <taxon>Dikarya</taxon>
        <taxon>Basidiomycota</taxon>
        <taxon>Ustilaginomycotina</taxon>
        <taxon>Ustilaginomycetes</taxon>
        <taxon>Ustilaginales</taxon>
        <taxon>Ustilaginaceae</taxon>
        <taxon>Sporisorium</taxon>
    </lineage>
</organism>
<dbReference type="EMBL" id="LT795059">
    <property type="protein sequence ID" value="SJX62784.1"/>
    <property type="molecule type" value="Genomic_DNA"/>
</dbReference>
<keyword evidence="1" id="KW-0469">Meiosis</keyword>
<accession>A0A2N8UCP7</accession>
<feature type="region of interest" description="Disordered" evidence="3">
    <location>
        <begin position="279"/>
        <end position="306"/>
    </location>
</feature>
<feature type="compositionally biased region" description="Polar residues" evidence="3">
    <location>
        <begin position="249"/>
        <end position="262"/>
    </location>
</feature>